<dbReference type="PROSITE" id="PS50885">
    <property type="entry name" value="HAMP"/>
    <property type="match status" value="1"/>
</dbReference>
<dbReference type="PANTHER" id="PTHR45436">
    <property type="entry name" value="SENSOR HISTIDINE KINASE YKOH"/>
    <property type="match status" value="1"/>
</dbReference>
<dbReference type="InterPro" id="IPR004358">
    <property type="entry name" value="Sig_transdc_His_kin-like_C"/>
</dbReference>
<dbReference type="SUPFAM" id="SSF55874">
    <property type="entry name" value="ATPase domain of HSP90 chaperone/DNA topoisomerase II/histidine kinase"/>
    <property type="match status" value="1"/>
</dbReference>
<evidence type="ECO:0000256" key="10">
    <source>
        <dbReference type="ARBA" id="ARBA00023136"/>
    </source>
</evidence>
<dbReference type="PROSITE" id="PS50109">
    <property type="entry name" value="HIS_KIN"/>
    <property type="match status" value="1"/>
</dbReference>
<name>A0A5K7YU55_9BACT</name>
<dbReference type="InterPro" id="IPR003661">
    <property type="entry name" value="HisK_dim/P_dom"/>
</dbReference>
<evidence type="ECO:0000259" key="13">
    <source>
        <dbReference type="PROSITE" id="PS50885"/>
    </source>
</evidence>
<dbReference type="Gene3D" id="3.30.565.10">
    <property type="entry name" value="Histidine kinase-like ATPase, C-terminal domain"/>
    <property type="match status" value="1"/>
</dbReference>
<dbReference type="InterPro" id="IPR003594">
    <property type="entry name" value="HATPase_dom"/>
</dbReference>
<dbReference type="Pfam" id="PF00672">
    <property type="entry name" value="HAMP"/>
    <property type="match status" value="1"/>
</dbReference>
<dbReference type="EMBL" id="AP021875">
    <property type="protein sequence ID" value="BBO72876.1"/>
    <property type="molecule type" value="Genomic_DNA"/>
</dbReference>
<dbReference type="PRINTS" id="PR00344">
    <property type="entry name" value="BCTRLSENSOR"/>
</dbReference>
<protein>
    <recommendedName>
        <fullName evidence="3">histidine kinase</fullName>
        <ecNumber evidence="3">2.7.13.3</ecNumber>
    </recommendedName>
</protein>
<keyword evidence="6 11" id="KW-0812">Transmembrane</keyword>
<feature type="domain" description="Histidine kinase" evidence="12">
    <location>
        <begin position="254"/>
        <end position="471"/>
    </location>
</feature>
<dbReference type="Gene3D" id="6.10.340.10">
    <property type="match status" value="1"/>
</dbReference>
<evidence type="ECO:0000256" key="6">
    <source>
        <dbReference type="ARBA" id="ARBA00022692"/>
    </source>
</evidence>
<dbReference type="SMART" id="SM00304">
    <property type="entry name" value="HAMP"/>
    <property type="match status" value="1"/>
</dbReference>
<keyword evidence="10 11" id="KW-0472">Membrane</keyword>
<dbReference type="CDD" id="cd06225">
    <property type="entry name" value="HAMP"/>
    <property type="match status" value="1"/>
</dbReference>
<keyword evidence="15" id="KW-1185">Reference proteome</keyword>
<dbReference type="SMART" id="SM00388">
    <property type="entry name" value="HisKA"/>
    <property type="match status" value="1"/>
</dbReference>
<evidence type="ECO:0000256" key="4">
    <source>
        <dbReference type="ARBA" id="ARBA00022553"/>
    </source>
</evidence>
<dbReference type="SMART" id="SM00387">
    <property type="entry name" value="HATPase_c"/>
    <property type="match status" value="1"/>
</dbReference>
<dbReference type="CDD" id="cd00082">
    <property type="entry name" value="HisKA"/>
    <property type="match status" value="1"/>
</dbReference>
<evidence type="ECO:0000256" key="5">
    <source>
        <dbReference type="ARBA" id="ARBA00022679"/>
    </source>
</evidence>
<organism evidence="14 15">
    <name type="scientific">Desulfosarcina widdelii</name>
    <dbReference type="NCBI Taxonomy" id="947919"/>
    <lineage>
        <taxon>Bacteria</taxon>
        <taxon>Pseudomonadati</taxon>
        <taxon>Thermodesulfobacteriota</taxon>
        <taxon>Desulfobacteria</taxon>
        <taxon>Desulfobacterales</taxon>
        <taxon>Desulfosarcinaceae</taxon>
        <taxon>Desulfosarcina</taxon>
    </lineage>
</organism>
<evidence type="ECO:0000313" key="15">
    <source>
        <dbReference type="Proteomes" id="UP000427769"/>
    </source>
</evidence>
<dbReference type="AlphaFoldDB" id="A0A5K7YU55"/>
<dbReference type="FunFam" id="3.30.565.10:FF:000006">
    <property type="entry name" value="Sensor histidine kinase WalK"/>
    <property type="match status" value="1"/>
</dbReference>
<dbReference type="EC" id="2.7.13.3" evidence="3"/>
<evidence type="ECO:0000256" key="8">
    <source>
        <dbReference type="ARBA" id="ARBA00022989"/>
    </source>
</evidence>
<dbReference type="RefSeq" id="WP_155302040.1">
    <property type="nucleotide sequence ID" value="NZ_AP021875.1"/>
</dbReference>
<evidence type="ECO:0000256" key="11">
    <source>
        <dbReference type="SAM" id="Phobius"/>
    </source>
</evidence>
<dbReference type="InterPro" id="IPR005467">
    <property type="entry name" value="His_kinase_dom"/>
</dbReference>
<comment type="catalytic activity">
    <reaction evidence="1">
        <text>ATP + protein L-histidine = ADP + protein N-phospho-L-histidine.</text>
        <dbReference type="EC" id="2.7.13.3"/>
    </reaction>
</comment>
<dbReference type="Pfam" id="PF00512">
    <property type="entry name" value="HisKA"/>
    <property type="match status" value="1"/>
</dbReference>
<dbReference type="InterPro" id="IPR050428">
    <property type="entry name" value="TCS_sensor_his_kinase"/>
</dbReference>
<dbReference type="CDD" id="cd00075">
    <property type="entry name" value="HATPase"/>
    <property type="match status" value="1"/>
</dbReference>
<keyword evidence="9" id="KW-0902">Two-component regulatory system</keyword>
<evidence type="ECO:0000256" key="9">
    <source>
        <dbReference type="ARBA" id="ARBA00023012"/>
    </source>
</evidence>
<dbReference type="Gene3D" id="1.10.287.130">
    <property type="match status" value="1"/>
</dbReference>
<dbReference type="InterPro" id="IPR036097">
    <property type="entry name" value="HisK_dim/P_sf"/>
</dbReference>
<keyword evidence="4" id="KW-0597">Phosphoprotein</keyword>
<gene>
    <name evidence="14" type="ORF">DSCW_02930</name>
</gene>
<keyword evidence="8 11" id="KW-1133">Transmembrane helix</keyword>
<dbReference type="PANTHER" id="PTHR45436:SF8">
    <property type="entry name" value="HISTIDINE KINASE"/>
    <property type="match status" value="1"/>
</dbReference>
<evidence type="ECO:0000259" key="12">
    <source>
        <dbReference type="PROSITE" id="PS50109"/>
    </source>
</evidence>
<dbReference type="InterPro" id="IPR003660">
    <property type="entry name" value="HAMP_dom"/>
</dbReference>
<feature type="transmembrane region" description="Helical" evidence="11">
    <location>
        <begin position="172"/>
        <end position="192"/>
    </location>
</feature>
<evidence type="ECO:0000313" key="14">
    <source>
        <dbReference type="EMBL" id="BBO72876.1"/>
    </source>
</evidence>
<evidence type="ECO:0000256" key="3">
    <source>
        <dbReference type="ARBA" id="ARBA00012438"/>
    </source>
</evidence>
<comment type="subcellular location">
    <subcellularLocation>
        <location evidence="2">Membrane</location>
    </subcellularLocation>
</comment>
<evidence type="ECO:0000256" key="7">
    <source>
        <dbReference type="ARBA" id="ARBA00022777"/>
    </source>
</evidence>
<keyword evidence="5" id="KW-0808">Transferase</keyword>
<dbReference type="GO" id="GO:0000155">
    <property type="term" value="F:phosphorelay sensor kinase activity"/>
    <property type="evidence" value="ECO:0007669"/>
    <property type="project" value="InterPro"/>
</dbReference>
<evidence type="ECO:0000256" key="1">
    <source>
        <dbReference type="ARBA" id="ARBA00000085"/>
    </source>
</evidence>
<reference evidence="14 15" key="1">
    <citation type="submission" date="2019-11" db="EMBL/GenBank/DDBJ databases">
        <title>Comparative genomics of hydrocarbon-degrading Desulfosarcina strains.</title>
        <authorList>
            <person name="Watanabe M."/>
            <person name="Kojima H."/>
            <person name="Fukui M."/>
        </authorList>
    </citation>
    <scope>NUCLEOTIDE SEQUENCE [LARGE SCALE GENOMIC DNA]</scope>
    <source>
        <strain evidence="14 15">PP31</strain>
    </source>
</reference>
<dbReference type="KEGG" id="dwd:DSCW_02930"/>
<evidence type="ECO:0000256" key="2">
    <source>
        <dbReference type="ARBA" id="ARBA00004370"/>
    </source>
</evidence>
<dbReference type="SUPFAM" id="SSF47384">
    <property type="entry name" value="Homodimeric domain of signal transducing histidine kinase"/>
    <property type="match status" value="1"/>
</dbReference>
<feature type="domain" description="HAMP" evidence="13">
    <location>
        <begin position="193"/>
        <end position="246"/>
    </location>
</feature>
<dbReference type="SUPFAM" id="SSF158472">
    <property type="entry name" value="HAMP domain-like"/>
    <property type="match status" value="1"/>
</dbReference>
<keyword evidence="7 14" id="KW-0418">Kinase</keyword>
<dbReference type="OrthoDB" id="9815202at2"/>
<accession>A0A5K7YU55</accession>
<proteinExistence type="predicted"/>
<feature type="transmembrane region" description="Helical" evidence="11">
    <location>
        <begin position="20"/>
        <end position="40"/>
    </location>
</feature>
<dbReference type="GO" id="GO:0005886">
    <property type="term" value="C:plasma membrane"/>
    <property type="evidence" value="ECO:0007669"/>
    <property type="project" value="TreeGrafter"/>
</dbReference>
<dbReference type="InterPro" id="IPR036890">
    <property type="entry name" value="HATPase_C_sf"/>
</dbReference>
<dbReference type="Proteomes" id="UP000427769">
    <property type="component" value="Chromosome"/>
</dbReference>
<sequence>MSFATTIKLPRTLSFRLTLWYGAIFSLSAGLAFLFFYVLITTHLKQRLDNRLSDKIAEFEAIYNLQGIEEVKAAMLIESQAAGEKKVFFRLLYASGVAFSSSNMSYWRQIGVNRRAVDRLIAERGRVYETVDLPGRSDRVRIGYGIIGRGIVVQLGYSLESDTAFIAIFKKLFLISMSVLILIAVLVGWFMARRALSGVEAVTRTARQISEKDLGKRVPITARHEEIDRLAVTFNQMLDRIEKLVAGIREMGDNIAHDLKSPVARIRGMAEISLSTDGGRNDLMALAGSTIEECDRLLDMINTMLVISKTEAGAGDMVTHPVNMAGMVRAALALFGPLAEDKGISMDCDMPDALMVDGDLRMLQRAMANLLDNAIKYTPAGGKIDICGFRDIKDSERINISIRDNGIGIHSHELSRIFDRFYRCDQSRAAGGSGLGLSLAAAIARAHHGKILVESTPGKGSIFTLSLPEGKFAATAC</sequence>
<dbReference type="Pfam" id="PF02518">
    <property type="entry name" value="HATPase_c"/>
    <property type="match status" value="1"/>
</dbReference>